<evidence type="ECO:0000259" key="7">
    <source>
        <dbReference type="Pfam" id="PF07980"/>
    </source>
</evidence>
<feature type="domain" description="RagB/SusD" evidence="7">
    <location>
        <begin position="346"/>
        <end position="526"/>
    </location>
</feature>
<evidence type="ECO:0000313" key="10">
    <source>
        <dbReference type="Proteomes" id="UP000612680"/>
    </source>
</evidence>
<comment type="similarity">
    <text evidence="2">Belongs to the SusD family.</text>
</comment>
<evidence type="ECO:0000256" key="2">
    <source>
        <dbReference type="ARBA" id="ARBA00006275"/>
    </source>
</evidence>
<name>A0ABX7I8D1_9BACT</name>
<dbReference type="Proteomes" id="UP000612680">
    <property type="component" value="Chromosome"/>
</dbReference>
<sequence>MNFSMKLNNKNFYKLMLCGAILLGPTACSDFLDEQDPSNLQPDTFYTIPDHAEAAVAAAYAETRFIGDGAGIFSANWQMLEAPTGTATTETGQNSDLNNLYALIYDGNTGHISNWWNGLYRVIANANLAIEKIPTIQFPAGSGEQQKNRLIGEARFLRAWAYFYAVRLWGDVPLVTKPQTAESEDFFPPRAPQEQVYNLILEDLQAAEAAGLADFNNDGRVSKMAVKAYLAKVYLTMAGFPLQKGASHYKLAADKALEVINYSKANPSTLNLFGTYKELHQEGLKNRVEHLFQIQYNSVVAGFPLNDFFPNFKAVTYAGPSGTGSTVPTLSFYNSYETGDLRTKDQEGWFYTTYYTNGTGEKFDLGAPYVFKYFNVNALGGPGITPTRLNNLNVNQMRYAEVLLIYAEAQNEVSGPTQEAYDAFKRIRDRAQLKTPALGTYTQTTFREAVWRERWYEFAYEGITWFDMVRLRKVFNETTKGFDNFVGHRNLNVSGGAALEEKHLLFPLGIQEMKNNPSLSPQNPGYN</sequence>
<accession>A0ABX7I8D1</accession>
<dbReference type="CDD" id="cd08977">
    <property type="entry name" value="SusD"/>
    <property type="match status" value="1"/>
</dbReference>
<feature type="domain" description="SusD-like N-terminal" evidence="8">
    <location>
        <begin position="30"/>
        <end position="235"/>
    </location>
</feature>
<evidence type="ECO:0000256" key="6">
    <source>
        <dbReference type="SAM" id="SignalP"/>
    </source>
</evidence>
<reference evidence="9 10" key="1">
    <citation type="submission" date="2020-06" db="EMBL/GenBank/DDBJ databases">
        <title>Dyadobacter sandarakinus sp. nov., isolated from the soil of the Arctic Yellow River Station.</title>
        <authorList>
            <person name="Zhang Y."/>
            <person name="Peng F."/>
        </authorList>
    </citation>
    <scope>NUCLEOTIDE SEQUENCE [LARGE SCALE GENOMIC DNA]</scope>
    <source>
        <strain evidence="9 10">Q3-56</strain>
    </source>
</reference>
<gene>
    <name evidence="9" type="ORF">HWI92_16370</name>
</gene>
<dbReference type="InterPro" id="IPR011990">
    <property type="entry name" value="TPR-like_helical_dom_sf"/>
</dbReference>
<protein>
    <submittedName>
        <fullName evidence="9">RagB/SusD family nutrient uptake outer membrane protein</fullName>
    </submittedName>
</protein>
<dbReference type="Gene3D" id="1.25.40.390">
    <property type="match status" value="1"/>
</dbReference>
<dbReference type="Pfam" id="PF14322">
    <property type="entry name" value="SusD-like_3"/>
    <property type="match status" value="1"/>
</dbReference>
<dbReference type="SUPFAM" id="SSF48452">
    <property type="entry name" value="TPR-like"/>
    <property type="match status" value="1"/>
</dbReference>
<organism evidence="9 10">
    <name type="scientific">Dyadobacter sandarakinus</name>
    <dbReference type="NCBI Taxonomy" id="2747268"/>
    <lineage>
        <taxon>Bacteria</taxon>
        <taxon>Pseudomonadati</taxon>
        <taxon>Bacteroidota</taxon>
        <taxon>Cytophagia</taxon>
        <taxon>Cytophagales</taxon>
        <taxon>Spirosomataceae</taxon>
        <taxon>Dyadobacter</taxon>
    </lineage>
</organism>
<evidence type="ECO:0000313" key="9">
    <source>
        <dbReference type="EMBL" id="QRR02371.1"/>
    </source>
</evidence>
<evidence type="ECO:0000256" key="3">
    <source>
        <dbReference type="ARBA" id="ARBA00022729"/>
    </source>
</evidence>
<evidence type="ECO:0000259" key="8">
    <source>
        <dbReference type="Pfam" id="PF14322"/>
    </source>
</evidence>
<comment type="subcellular location">
    <subcellularLocation>
        <location evidence="1">Cell outer membrane</location>
    </subcellularLocation>
</comment>
<keyword evidence="10" id="KW-1185">Reference proteome</keyword>
<dbReference type="Pfam" id="PF07980">
    <property type="entry name" value="SusD_RagB"/>
    <property type="match status" value="1"/>
</dbReference>
<feature type="chain" id="PRO_5047506499" evidence="6">
    <location>
        <begin position="30"/>
        <end position="527"/>
    </location>
</feature>
<keyword evidence="5" id="KW-0998">Cell outer membrane</keyword>
<evidence type="ECO:0000256" key="4">
    <source>
        <dbReference type="ARBA" id="ARBA00023136"/>
    </source>
</evidence>
<dbReference type="InterPro" id="IPR033985">
    <property type="entry name" value="SusD-like_N"/>
</dbReference>
<proteinExistence type="inferred from homology"/>
<evidence type="ECO:0000256" key="1">
    <source>
        <dbReference type="ARBA" id="ARBA00004442"/>
    </source>
</evidence>
<feature type="signal peptide" evidence="6">
    <location>
        <begin position="1"/>
        <end position="29"/>
    </location>
</feature>
<keyword evidence="4" id="KW-0472">Membrane</keyword>
<dbReference type="InterPro" id="IPR012944">
    <property type="entry name" value="SusD_RagB_dom"/>
</dbReference>
<evidence type="ECO:0000256" key="5">
    <source>
        <dbReference type="ARBA" id="ARBA00023237"/>
    </source>
</evidence>
<dbReference type="EMBL" id="CP056775">
    <property type="protein sequence ID" value="QRR02371.1"/>
    <property type="molecule type" value="Genomic_DNA"/>
</dbReference>
<keyword evidence="3 6" id="KW-0732">Signal</keyword>